<gene>
    <name evidence="1" type="ORF">H9868_09340</name>
</gene>
<dbReference type="Proteomes" id="UP000824192">
    <property type="component" value="Unassembled WGS sequence"/>
</dbReference>
<dbReference type="AlphaFoldDB" id="A0A9D1UNY8"/>
<evidence type="ECO:0000313" key="1">
    <source>
        <dbReference type="EMBL" id="HIW94722.1"/>
    </source>
</evidence>
<accession>A0A9D1UNY8</accession>
<reference evidence="1" key="2">
    <citation type="submission" date="2021-04" db="EMBL/GenBank/DDBJ databases">
        <authorList>
            <person name="Gilroy R."/>
        </authorList>
    </citation>
    <scope>NUCLEOTIDE SEQUENCE</scope>
    <source>
        <strain evidence="1">ChiGjej6B6-1540</strain>
    </source>
</reference>
<proteinExistence type="predicted"/>
<evidence type="ECO:0000313" key="2">
    <source>
        <dbReference type="Proteomes" id="UP000824192"/>
    </source>
</evidence>
<dbReference type="EMBL" id="DXGA01000202">
    <property type="protein sequence ID" value="HIW94722.1"/>
    <property type="molecule type" value="Genomic_DNA"/>
</dbReference>
<name>A0A9D1UNY8_9FIRM</name>
<reference evidence="1" key="1">
    <citation type="journal article" date="2021" name="PeerJ">
        <title>Extensive microbial diversity within the chicken gut microbiome revealed by metagenomics and culture.</title>
        <authorList>
            <person name="Gilroy R."/>
            <person name="Ravi A."/>
            <person name="Getino M."/>
            <person name="Pursley I."/>
            <person name="Horton D.L."/>
            <person name="Alikhan N.F."/>
            <person name="Baker D."/>
            <person name="Gharbi K."/>
            <person name="Hall N."/>
            <person name="Watson M."/>
            <person name="Adriaenssens E.M."/>
            <person name="Foster-Nyarko E."/>
            <person name="Jarju S."/>
            <person name="Secka A."/>
            <person name="Antonio M."/>
            <person name="Oren A."/>
            <person name="Chaudhuri R.R."/>
            <person name="La Ragione R."/>
            <person name="Hildebrand F."/>
            <person name="Pallen M.J."/>
        </authorList>
    </citation>
    <scope>NUCLEOTIDE SEQUENCE</scope>
    <source>
        <strain evidence="1">ChiGjej6B6-1540</strain>
    </source>
</reference>
<protein>
    <submittedName>
        <fullName evidence="1">Uncharacterized protein</fullName>
    </submittedName>
</protein>
<organism evidence="1 2">
    <name type="scientific">Candidatus Flavonifractor merdipullorum</name>
    <dbReference type="NCBI Taxonomy" id="2838590"/>
    <lineage>
        <taxon>Bacteria</taxon>
        <taxon>Bacillati</taxon>
        <taxon>Bacillota</taxon>
        <taxon>Clostridia</taxon>
        <taxon>Eubacteriales</taxon>
        <taxon>Oscillospiraceae</taxon>
        <taxon>Flavonifractor</taxon>
    </lineage>
</organism>
<sequence>MPDYQETITSCSRMLVGNTDVGGAGQGRQINAPLLSIFLGRDAEAHKEDVSSTYQNCWFNGAKALGYLDSQTYSPDHVLETCETMLSVRYAFKNYATLHLAYFWDIMDDRFDVFWEAIKHPLSFPTAITVESVFFIFCRELAVGARERKEQRLKALTAWAQETGQHLVVLSDFSIASGLLGPEGISENYRLAANILLIANTYSPPGEPDLGRELTFFLDQNPVYTAGYYILKKNTWDIATVCLWQILDDYQRLPQAAPNGQSVRERLCRAQNGYDTLFQELFGPQLKSLLPQDHSFLRYLPYTDAVRQLDDNLNGVQHGFSFFGRRNNANQGVNQELAANALASIQPFWKACLDHYYRKPVFDWLDSEAGASLVRESFRQKLNLALNYEEMSNLLLQEADELEKLARSRTWNLPEVSEKMPLADWLHQQAYRELMSSVFCRLAEILASSMREMHSAARGFDRVLSAAKDNLQVQNTESSVRTSYIHKTHNLLAANRELLARKISPCADETTLLQQASDVFAELVNIDPVYRLSLKDHYNFLISSSAPADVDNIIAACFNQNMNEICRLQTYSSPGNDARMYCMLSHGNFEERIDPHLHGDVFHMPRNDCIERLIVYPIDPENIIY</sequence>
<comment type="caution">
    <text evidence="1">The sequence shown here is derived from an EMBL/GenBank/DDBJ whole genome shotgun (WGS) entry which is preliminary data.</text>
</comment>